<dbReference type="Gene3D" id="2.20.25.110">
    <property type="entry name" value="S-adenosyl-L-methionine-dependent methyltransferases"/>
    <property type="match status" value="1"/>
</dbReference>
<dbReference type="CDD" id="cd02440">
    <property type="entry name" value="AdoMet_MTases"/>
    <property type="match status" value="1"/>
</dbReference>
<accession>A0ABX5XUE8</accession>
<dbReference type="InterPro" id="IPR041698">
    <property type="entry name" value="Methyltransf_25"/>
</dbReference>
<keyword evidence="1" id="KW-0808">Transferase</keyword>
<reference evidence="3 4" key="1">
    <citation type="submission" date="2019-02" db="EMBL/GenBank/DDBJ databases">
        <title>Deep-cultivation of Planctomycetes and their phenomic and genomic characterization uncovers novel biology.</title>
        <authorList>
            <person name="Wiegand S."/>
            <person name="Jogler M."/>
            <person name="Boedeker C."/>
            <person name="Pinto D."/>
            <person name="Vollmers J."/>
            <person name="Rivas-Marin E."/>
            <person name="Kohn T."/>
            <person name="Peeters S.H."/>
            <person name="Heuer A."/>
            <person name="Rast P."/>
            <person name="Oberbeckmann S."/>
            <person name="Bunk B."/>
            <person name="Jeske O."/>
            <person name="Meyerdierks A."/>
            <person name="Storesund J.E."/>
            <person name="Kallscheuer N."/>
            <person name="Luecker S."/>
            <person name="Lage O.M."/>
            <person name="Pohl T."/>
            <person name="Merkel B.J."/>
            <person name="Hornburger P."/>
            <person name="Mueller R.-W."/>
            <person name="Bruemmer F."/>
            <person name="Labrenz M."/>
            <person name="Spormann A.M."/>
            <person name="Op den Camp H."/>
            <person name="Overmann J."/>
            <person name="Amann R."/>
            <person name="Jetten M.S.M."/>
            <person name="Mascher T."/>
            <person name="Medema M.H."/>
            <person name="Devos D.P."/>
            <person name="Kaster A.-K."/>
            <person name="Ovreas L."/>
            <person name="Rohde M."/>
            <person name="Galperin M.Y."/>
            <person name="Jogler C."/>
        </authorList>
    </citation>
    <scope>NUCLEOTIDE SEQUENCE [LARGE SCALE GENOMIC DNA]</scope>
    <source>
        <strain evidence="3 4">TBK1r</strain>
    </source>
</reference>
<protein>
    <recommendedName>
        <fullName evidence="2">Methyltransferase domain-containing protein</fullName>
    </recommendedName>
</protein>
<sequence length="259" mass="28883">MTRMQQPTAVETQWWKTFYDDVAMVVLADQDPDVIRDQVDTITRLTGLSQGQSAMDQCCGLGQHACELAIRSVDVIGIDQSPLYIDHARRLARERHGGAEFVVADALTYQHAPPVDVVYNWHSSFGYSRDDAWNQQMLHAARQSLRPAGVMLLEFPNMLHLLANFQTSISSTHPGGVSLTRTSRICASTGTLHQVWEYRMDDRSVRTHESSLRIYLPDQLIQMFRDSGFVDVNAFSPCGGTLAADSPRCVIVGSNPSVE</sequence>
<feature type="domain" description="Methyltransferase" evidence="2">
    <location>
        <begin position="55"/>
        <end position="149"/>
    </location>
</feature>
<dbReference type="SUPFAM" id="SSF53335">
    <property type="entry name" value="S-adenosyl-L-methionine-dependent methyltransferases"/>
    <property type="match status" value="1"/>
</dbReference>
<dbReference type="Pfam" id="PF13649">
    <property type="entry name" value="Methyltransf_25"/>
    <property type="match status" value="1"/>
</dbReference>
<dbReference type="PANTHER" id="PTHR43861">
    <property type="entry name" value="TRANS-ACONITATE 2-METHYLTRANSFERASE-RELATED"/>
    <property type="match status" value="1"/>
</dbReference>
<dbReference type="Proteomes" id="UP000318081">
    <property type="component" value="Chromosome"/>
</dbReference>
<dbReference type="Gene3D" id="3.40.50.150">
    <property type="entry name" value="Vaccinia Virus protein VP39"/>
    <property type="match status" value="1"/>
</dbReference>
<keyword evidence="4" id="KW-1185">Reference proteome</keyword>
<evidence type="ECO:0000313" key="4">
    <source>
        <dbReference type="Proteomes" id="UP000318081"/>
    </source>
</evidence>
<gene>
    <name evidence="3" type="ORF">TBK1r_46800</name>
</gene>
<dbReference type="InterPro" id="IPR029063">
    <property type="entry name" value="SAM-dependent_MTases_sf"/>
</dbReference>
<evidence type="ECO:0000256" key="1">
    <source>
        <dbReference type="ARBA" id="ARBA00022679"/>
    </source>
</evidence>
<dbReference type="EMBL" id="CP036432">
    <property type="protein sequence ID" value="QDV85665.1"/>
    <property type="molecule type" value="Genomic_DNA"/>
</dbReference>
<organism evidence="3 4">
    <name type="scientific">Stieleria magnilauensis</name>
    <dbReference type="NCBI Taxonomy" id="2527963"/>
    <lineage>
        <taxon>Bacteria</taxon>
        <taxon>Pseudomonadati</taxon>
        <taxon>Planctomycetota</taxon>
        <taxon>Planctomycetia</taxon>
        <taxon>Pirellulales</taxon>
        <taxon>Pirellulaceae</taxon>
        <taxon>Stieleria</taxon>
    </lineage>
</organism>
<name>A0ABX5XUE8_9BACT</name>
<evidence type="ECO:0000313" key="3">
    <source>
        <dbReference type="EMBL" id="QDV85665.1"/>
    </source>
</evidence>
<evidence type="ECO:0000259" key="2">
    <source>
        <dbReference type="Pfam" id="PF13649"/>
    </source>
</evidence>
<proteinExistence type="predicted"/>